<name>A0A3B0YXX8_9ZZZZ</name>
<dbReference type="InterPro" id="IPR010982">
    <property type="entry name" value="Lambda_DNA-bd_dom_sf"/>
</dbReference>
<dbReference type="EMBL" id="UOFL01000192">
    <property type="protein sequence ID" value="VAW80227.1"/>
    <property type="molecule type" value="Genomic_DNA"/>
</dbReference>
<evidence type="ECO:0000313" key="2">
    <source>
        <dbReference type="EMBL" id="VAW80227.1"/>
    </source>
</evidence>
<dbReference type="InterPro" id="IPR001387">
    <property type="entry name" value="Cro/C1-type_HTH"/>
</dbReference>
<sequence length="71" mass="7895">MIFQVALIISSLERGIKSPTLEKIDAIAETLQIHPLALLALAYMSPKNKTQMDKLLTKVTKQVESILEKMG</sequence>
<dbReference type="AlphaFoldDB" id="A0A3B0YXX8"/>
<dbReference type="GO" id="GO:0003677">
    <property type="term" value="F:DNA binding"/>
    <property type="evidence" value="ECO:0007669"/>
    <property type="project" value="InterPro"/>
</dbReference>
<gene>
    <name evidence="2" type="ORF">MNBD_GAMMA12-37</name>
</gene>
<accession>A0A3B0YXX8</accession>
<protein>
    <recommendedName>
        <fullName evidence="1">HTH cro/C1-type domain-containing protein</fullName>
    </recommendedName>
</protein>
<organism evidence="2">
    <name type="scientific">hydrothermal vent metagenome</name>
    <dbReference type="NCBI Taxonomy" id="652676"/>
    <lineage>
        <taxon>unclassified sequences</taxon>
        <taxon>metagenomes</taxon>
        <taxon>ecological metagenomes</taxon>
    </lineage>
</organism>
<evidence type="ECO:0000259" key="1">
    <source>
        <dbReference type="PROSITE" id="PS50943"/>
    </source>
</evidence>
<dbReference type="PROSITE" id="PS50943">
    <property type="entry name" value="HTH_CROC1"/>
    <property type="match status" value="1"/>
</dbReference>
<dbReference type="Gene3D" id="1.10.260.40">
    <property type="entry name" value="lambda repressor-like DNA-binding domains"/>
    <property type="match status" value="1"/>
</dbReference>
<proteinExistence type="predicted"/>
<feature type="domain" description="HTH cro/C1-type" evidence="1">
    <location>
        <begin position="9"/>
        <end position="39"/>
    </location>
</feature>
<reference evidence="2" key="1">
    <citation type="submission" date="2018-06" db="EMBL/GenBank/DDBJ databases">
        <authorList>
            <person name="Zhirakovskaya E."/>
        </authorList>
    </citation>
    <scope>NUCLEOTIDE SEQUENCE</scope>
</reference>